<comment type="caution">
    <text evidence="2">The sequence shown here is derived from an EMBL/GenBank/DDBJ whole genome shotgun (WGS) entry which is preliminary data.</text>
</comment>
<proteinExistence type="predicted"/>
<accession>A0AAW7JRW5</accession>
<reference evidence="2" key="2">
    <citation type="submission" date="2023-08" db="EMBL/GenBank/DDBJ databases">
        <title>Identification and characterization of horizontal gene transfer across gut microbiota members of farm animals based on homology search.</title>
        <authorList>
            <person name="Schwarzerova J."/>
            <person name="Nykrynova M."/>
            <person name="Jureckova K."/>
            <person name="Cejkova D."/>
            <person name="Rychlik I."/>
        </authorList>
    </citation>
    <scope>NUCLEOTIDE SEQUENCE</scope>
    <source>
        <strain evidence="2">ET15</strain>
        <strain evidence="1">ET37</strain>
    </source>
</reference>
<dbReference type="Proteomes" id="UP001168478">
    <property type="component" value="Unassembled WGS sequence"/>
</dbReference>
<evidence type="ECO:0000313" key="2">
    <source>
        <dbReference type="EMBL" id="MDN0024650.1"/>
    </source>
</evidence>
<dbReference type="EMBL" id="JAUEIF010000002">
    <property type="protein sequence ID" value="MDN0024650.1"/>
    <property type="molecule type" value="Genomic_DNA"/>
</dbReference>
<dbReference type="Proteomes" id="UP001167831">
    <property type="component" value="Unassembled WGS sequence"/>
</dbReference>
<protein>
    <submittedName>
        <fullName evidence="2">Uncharacterized protein</fullName>
    </submittedName>
</protein>
<dbReference type="EMBL" id="JAUEIE010000002">
    <property type="protein sequence ID" value="MDN0021957.1"/>
    <property type="molecule type" value="Genomic_DNA"/>
</dbReference>
<dbReference type="AlphaFoldDB" id="A0AAW7JRW5"/>
<reference evidence="2" key="1">
    <citation type="submission" date="2023-06" db="EMBL/GenBank/DDBJ databases">
        <authorList>
            <person name="Zeman M."/>
            <person name="Kubasova T."/>
            <person name="Jahodarova E."/>
            <person name="Nykrynova M."/>
            <person name="Rychlik I."/>
        </authorList>
    </citation>
    <scope>NUCLEOTIDE SEQUENCE</scope>
    <source>
        <strain evidence="2">ET15</strain>
        <strain evidence="1">ET37</strain>
    </source>
</reference>
<organism evidence="2 4">
    <name type="scientific">Leyella lascolaii</name>
    <dbReference type="NCBI Taxonomy" id="1776379"/>
    <lineage>
        <taxon>Bacteria</taxon>
        <taxon>Pseudomonadati</taxon>
        <taxon>Bacteroidota</taxon>
        <taxon>Bacteroidia</taxon>
        <taxon>Bacteroidales</taxon>
        <taxon>Prevotellaceae</taxon>
        <taxon>Leyella</taxon>
    </lineage>
</organism>
<name>A0AAW7JRW5_9BACT</name>
<evidence type="ECO:0000313" key="1">
    <source>
        <dbReference type="EMBL" id="MDN0021957.1"/>
    </source>
</evidence>
<evidence type="ECO:0000313" key="3">
    <source>
        <dbReference type="Proteomes" id="UP001167831"/>
    </source>
</evidence>
<sequence>MKKKKYECPSVVVTNVSFSIMSGSGGYDPYDPYYASTNFSEGEPVANTSLR</sequence>
<dbReference type="RefSeq" id="WP_289824670.1">
    <property type="nucleotide sequence ID" value="NZ_JAUEIE010000002.1"/>
</dbReference>
<keyword evidence="3" id="KW-1185">Reference proteome</keyword>
<gene>
    <name evidence="1" type="ORF">QVN81_02800</name>
    <name evidence="2" type="ORF">QVN84_03800</name>
</gene>
<evidence type="ECO:0000313" key="4">
    <source>
        <dbReference type="Proteomes" id="UP001168478"/>
    </source>
</evidence>